<name>A0A6L3VS54_9ACTN</name>
<evidence type="ECO:0000313" key="1">
    <source>
        <dbReference type="EMBL" id="KAB2376427.1"/>
    </source>
</evidence>
<keyword evidence="2" id="KW-1185">Reference proteome</keyword>
<organism evidence="1 2">
    <name type="scientific">Actinomadura montaniterrae</name>
    <dbReference type="NCBI Taxonomy" id="1803903"/>
    <lineage>
        <taxon>Bacteria</taxon>
        <taxon>Bacillati</taxon>
        <taxon>Actinomycetota</taxon>
        <taxon>Actinomycetes</taxon>
        <taxon>Streptosporangiales</taxon>
        <taxon>Thermomonosporaceae</taxon>
        <taxon>Actinomadura</taxon>
    </lineage>
</organism>
<dbReference type="Proteomes" id="UP000483004">
    <property type="component" value="Unassembled WGS sequence"/>
</dbReference>
<sequence length="102" mass="11295">MIRVTLDVDADPSPMLMLQAETWEVHIRASLADLSRLTSIRRANWDERRSLQVGECAGAPVFWAVAGDDHATILIGQDDETWDAALIVPLATIDEIVTLTRP</sequence>
<dbReference type="EMBL" id="WBMR01000080">
    <property type="protein sequence ID" value="KAB2376427.1"/>
    <property type="molecule type" value="Genomic_DNA"/>
</dbReference>
<dbReference type="RefSeq" id="WP_151542591.1">
    <property type="nucleotide sequence ID" value="NZ_WBMR01000080.1"/>
</dbReference>
<gene>
    <name evidence="1" type="ORF">F9B16_25165</name>
</gene>
<comment type="caution">
    <text evidence="1">The sequence shown here is derived from an EMBL/GenBank/DDBJ whole genome shotgun (WGS) entry which is preliminary data.</text>
</comment>
<evidence type="ECO:0000313" key="2">
    <source>
        <dbReference type="Proteomes" id="UP000483004"/>
    </source>
</evidence>
<proteinExistence type="predicted"/>
<protein>
    <submittedName>
        <fullName evidence="1">Uncharacterized protein</fullName>
    </submittedName>
</protein>
<accession>A0A6L3VS54</accession>
<reference evidence="1 2" key="1">
    <citation type="submission" date="2019-09" db="EMBL/GenBank/DDBJ databases">
        <title>Actinomadura physcomitrii sp. nov., a novel actinomycete isolated from moss [Physcomitrium sphaericum (Ludw) Fuernr].</title>
        <authorList>
            <person name="Liu C."/>
            <person name="Zhuang X."/>
        </authorList>
    </citation>
    <scope>NUCLEOTIDE SEQUENCE [LARGE SCALE GENOMIC DNA]</scope>
    <source>
        <strain evidence="1 2">CYP1-1B</strain>
    </source>
</reference>
<dbReference type="OrthoDB" id="3478358at2"/>
<dbReference type="AlphaFoldDB" id="A0A6L3VS54"/>